<dbReference type="NCBIfam" id="NF002150">
    <property type="entry name" value="PRK00982.1-4"/>
    <property type="match status" value="1"/>
</dbReference>
<keyword evidence="3" id="KW-0963">Cytoplasm</keyword>
<dbReference type="GO" id="GO:0000036">
    <property type="term" value="F:acyl carrier activity"/>
    <property type="evidence" value="ECO:0007669"/>
    <property type="project" value="UniProtKB-UniRule"/>
</dbReference>
<dbReference type="GO" id="GO:0005829">
    <property type="term" value="C:cytosol"/>
    <property type="evidence" value="ECO:0007669"/>
    <property type="project" value="TreeGrafter"/>
</dbReference>
<comment type="PTM">
    <text evidence="3">4'-phosphopantetheine is transferred from CoA to a specific serine of apo-ACP by AcpS. This modification is essential for activity because fatty acids are bound in thioester linkage to the sulfhydryl of the prosthetic group.</text>
</comment>
<dbReference type="PANTHER" id="PTHR20863:SF69">
    <property type="entry name" value="ACYL CARRIER PROTEIN"/>
    <property type="match status" value="1"/>
</dbReference>
<organism evidence="5 7">
    <name type="scientific">[Clostridium] aminophilum</name>
    <dbReference type="NCBI Taxonomy" id="1526"/>
    <lineage>
        <taxon>Bacteria</taxon>
        <taxon>Bacillati</taxon>
        <taxon>Bacillota</taxon>
        <taxon>Clostridia</taxon>
        <taxon>Lachnospirales</taxon>
        <taxon>Lachnospiraceae</taxon>
    </lineage>
</organism>
<dbReference type="UniPathway" id="UPA00094"/>
<dbReference type="HAMAP" id="MF_01217">
    <property type="entry name" value="Acyl_carrier"/>
    <property type="match status" value="1"/>
</dbReference>
<dbReference type="Gene3D" id="1.10.1200.10">
    <property type="entry name" value="ACP-like"/>
    <property type="match status" value="1"/>
</dbReference>
<keyword evidence="2 3" id="KW-0597">Phosphoprotein</keyword>
<reference evidence="7 8" key="1">
    <citation type="submission" date="2016-10" db="EMBL/GenBank/DDBJ databases">
        <authorList>
            <person name="de Groot N.N."/>
        </authorList>
    </citation>
    <scope>NUCLEOTIDE SEQUENCE [LARGE SCALE GENOMIC DNA]</scope>
    <source>
        <strain evidence="6 8">F</strain>
        <strain evidence="5 7">KH1P1</strain>
    </source>
</reference>
<evidence type="ECO:0000256" key="1">
    <source>
        <dbReference type="ARBA" id="ARBA00022450"/>
    </source>
</evidence>
<evidence type="ECO:0000259" key="4">
    <source>
        <dbReference type="PROSITE" id="PS50075"/>
    </source>
</evidence>
<dbReference type="AlphaFoldDB" id="A0A1I0E8W4"/>
<keyword evidence="3" id="KW-0276">Fatty acid metabolism</keyword>
<dbReference type="NCBIfam" id="NF002148">
    <property type="entry name" value="PRK00982.1-2"/>
    <property type="match status" value="1"/>
</dbReference>
<evidence type="ECO:0000256" key="3">
    <source>
        <dbReference type="HAMAP-Rule" id="MF_01217"/>
    </source>
</evidence>
<dbReference type="eggNOG" id="COG0236">
    <property type="taxonomic scope" value="Bacteria"/>
</dbReference>
<dbReference type="SUPFAM" id="SSF47336">
    <property type="entry name" value="ACP-like"/>
    <property type="match status" value="1"/>
</dbReference>
<evidence type="ECO:0000313" key="6">
    <source>
        <dbReference type="EMBL" id="SFR65300.1"/>
    </source>
</evidence>
<dbReference type="Pfam" id="PF00550">
    <property type="entry name" value="PP-binding"/>
    <property type="match status" value="1"/>
</dbReference>
<name>A0A1I0E8W4_9FIRM</name>
<dbReference type="PANTHER" id="PTHR20863">
    <property type="entry name" value="ACYL CARRIER PROTEIN"/>
    <property type="match status" value="1"/>
</dbReference>
<keyword evidence="3" id="KW-0275">Fatty acid biosynthesis</keyword>
<feature type="modified residue" description="O-(pantetheine 4'-phosphoryl)serine" evidence="3">
    <location>
        <position position="35"/>
    </location>
</feature>
<protein>
    <recommendedName>
        <fullName evidence="3">Acyl carrier protein</fullName>
        <shortName evidence="3">ACP</shortName>
    </recommendedName>
</protein>
<dbReference type="InterPro" id="IPR009081">
    <property type="entry name" value="PP-bd_ACP"/>
</dbReference>
<dbReference type="Proteomes" id="UP000214760">
    <property type="component" value="Unassembled WGS sequence"/>
</dbReference>
<dbReference type="InterPro" id="IPR036736">
    <property type="entry name" value="ACP-like_sf"/>
</dbReference>
<dbReference type="PROSITE" id="PS50075">
    <property type="entry name" value="CARRIER"/>
    <property type="match status" value="1"/>
</dbReference>
<dbReference type="GO" id="GO:0000035">
    <property type="term" value="F:acyl binding"/>
    <property type="evidence" value="ECO:0007669"/>
    <property type="project" value="TreeGrafter"/>
</dbReference>
<dbReference type="GO" id="GO:0016020">
    <property type="term" value="C:membrane"/>
    <property type="evidence" value="ECO:0007669"/>
    <property type="project" value="GOC"/>
</dbReference>
<keyword evidence="1 3" id="KW-0596">Phosphopantetheine</keyword>
<dbReference type="OrthoDB" id="9804551at2"/>
<evidence type="ECO:0000313" key="8">
    <source>
        <dbReference type="Proteomes" id="UP000214760"/>
    </source>
</evidence>
<keyword evidence="7" id="KW-1185">Reference proteome</keyword>
<dbReference type="RefSeq" id="WP_031471306.1">
    <property type="nucleotide sequence ID" value="NZ_FOIL01000017.1"/>
</dbReference>
<dbReference type="EMBL" id="FOIL01000017">
    <property type="protein sequence ID" value="SET41135.1"/>
    <property type="molecule type" value="Genomic_DNA"/>
</dbReference>
<keyword evidence="3" id="KW-0443">Lipid metabolism</keyword>
<evidence type="ECO:0000313" key="5">
    <source>
        <dbReference type="EMBL" id="SET41135.1"/>
    </source>
</evidence>
<evidence type="ECO:0000256" key="2">
    <source>
        <dbReference type="ARBA" id="ARBA00022553"/>
    </source>
</evidence>
<keyword evidence="3" id="KW-0444">Lipid biosynthesis</keyword>
<feature type="domain" description="Carrier" evidence="4">
    <location>
        <begin position="1"/>
        <end position="74"/>
    </location>
</feature>
<sequence>MDFEALKTLIVDTLDCDEDKVTPEADLREDLEADSLSVVELQMAIEDETGVKIADEELENIHTVQDILDRVKKG</sequence>
<evidence type="ECO:0000313" key="7">
    <source>
        <dbReference type="Proteomes" id="UP000199820"/>
    </source>
</evidence>
<dbReference type="GO" id="GO:0009245">
    <property type="term" value="P:lipid A biosynthetic process"/>
    <property type="evidence" value="ECO:0007669"/>
    <property type="project" value="TreeGrafter"/>
</dbReference>
<comment type="subcellular location">
    <subcellularLocation>
        <location evidence="3">Cytoplasm</location>
    </subcellularLocation>
</comment>
<dbReference type="STRING" id="1526.SAMN02910262_00334"/>
<dbReference type="Proteomes" id="UP000199820">
    <property type="component" value="Unassembled WGS sequence"/>
</dbReference>
<comment type="function">
    <text evidence="3">Carrier of the growing fatty acid chain in fatty acid biosynthesis.</text>
</comment>
<dbReference type="InterPro" id="IPR003231">
    <property type="entry name" value="ACP"/>
</dbReference>
<gene>
    <name evidence="3" type="primary">acpP</name>
    <name evidence="6" type="ORF">SAMN02910262_00334</name>
    <name evidence="5" type="ORF">SAMN04487771_101710</name>
</gene>
<comment type="similarity">
    <text evidence="3">Belongs to the acyl carrier protein (ACP) family.</text>
</comment>
<proteinExistence type="inferred from homology"/>
<comment type="pathway">
    <text evidence="3">Lipid metabolism; fatty acid biosynthesis.</text>
</comment>
<accession>A0A1I0E8W4</accession>
<dbReference type="EMBL" id="FOZC01000001">
    <property type="protein sequence ID" value="SFR65300.1"/>
    <property type="molecule type" value="Genomic_DNA"/>
</dbReference>